<protein>
    <submittedName>
        <fullName evidence="2">Uncharacterized protein</fullName>
    </submittedName>
</protein>
<comment type="caution">
    <text evidence="2">The sequence shown here is derived from an EMBL/GenBank/DDBJ whole genome shotgun (WGS) entry which is preliminary data.</text>
</comment>
<gene>
    <name evidence="2" type="ORF">GCM10011365_00990</name>
</gene>
<sequence>MNTIIKQAVRLIVMILISLQLSAEEKAMIDENRPFGGTSIRYISSSAAGMYPTDPGYTYQGNYLSGCRYSNSGLLELVENIDIPDGSRIISVTAMGEDMSSGWFGYTLQVDGQDIANQASSGTLAYNLMTIGEYIDFHMPYFSYQQQKVTMTLSQLGSSIKICGYRIGYLPPDVADDVIFVNNFYR</sequence>
<evidence type="ECO:0000313" key="3">
    <source>
        <dbReference type="Proteomes" id="UP000605253"/>
    </source>
</evidence>
<evidence type="ECO:0000256" key="1">
    <source>
        <dbReference type="SAM" id="SignalP"/>
    </source>
</evidence>
<reference evidence="2" key="1">
    <citation type="journal article" date="2014" name="Int. J. Syst. Evol. Microbiol.">
        <title>Complete genome sequence of Corynebacterium casei LMG S-19264T (=DSM 44701T), isolated from a smear-ripened cheese.</title>
        <authorList>
            <consortium name="US DOE Joint Genome Institute (JGI-PGF)"/>
            <person name="Walter F."/>
            <person name="Albersmeier A."/>
            <person name="Kalinowski J."/>
            <person name="Ruckert C."/>
        </authorList>
    </citation>
    <scope>NUCLEOTIDE SEQUENCE</scope>
    <source>
        <strain evidence="2">CGMCC 1.12181</strain>
    </source>
</reference>
<name>A0A917CEP7_9GAMM</name>
<dbReference type="EMBL" id="BMEO01000001">
    <property type="protein sequence ID" value="GGF83839.1"/>
    <property type="molecule type" value="Genomic_DNA"/>
</dbReference>
<organism evidence="2 3">
    <name type="scientific">Marinicella pacifica</name>
    <dbReference type="NCBI Taxonomy" id="1171543"/>
    <lineage>
        <taxon>Bacteria</taxon>
        <taxon>Pseudomonadati</taxon>
        <taxon>Pseudomonadota</taxon>
        <taxon>Gammaproteobacteria</taxon>
        <taxon>Lysobacterales</taxon>
        <taxon>Marinicellaceae</taxon>
        <taxon>Marinicella</taxon>
    </lineage>
</organism>
<feature type="signal peptide" evidence="1">
    <location>
        <begin position="1"/>
        <end position="23"/>
    </location>
</feature>
<reference evidence="2" key="2">
    <citation type="submission" date="2020-09" db="EMBL/GenBank/DDBJ databases">
        <authorList>
            <person name="Sun Q."/>
            <person name="Zhou Y."/>
        </authorList>
    </citation>
    <scope>NUCLEOTIDE SEQUENCE</scope>
    <source>
        <strain evidence="2">CGMCC 1.12181</strain>
    </source>
</reference>
<feature type="chain" id="PRO_5038054488" evidence="1">
    <location>
        <begin position="24"/>
        <end position="186"/>
    </location>
</feature>
<keyword evidence="1" id="KW-0732">Signal</keyword>
<evidence type="ECO:0000313" key="2">
    <source>
        <dbReference type="EMBL" id="GGF83839.1"/>
    </source>
</evidence>
<dbReference type="AlphaFoldDB" id="A0A917CEP7"/>
<dbReference type="Proteomes" id="UP000605253">
    <property type="component" value="Unassembled WGS sequence"/>
</dbReference>
<keyword evidence="3" id="KW-1185">Reference proteome</keyword>
<accession>A0A917CEP7</accession>
<dbReference type="RefSeq" id="WP_188363707.1">
    <property type="nucleotide sequence ID" value="NZ_BAABJF010000011.1"/>
</dbReference>
<proteinExistence type="predicted"/>